<dbReference type="Gene3D" id="3.50.50.60">
    <property type="entry name" value="FAD/NAD(P)-binding domain"/>
    <property type="match status" value="2"/>
</dbReference>
<keyword evidence="6" id="KW-1015">Disulfide bond</keyword>
<dbReference type="PANTHER" id="PTHR48105">
    <property type="entry name" value="THIOREDOXIN REDUCTASE 1-RELATED-RELATED"/>
    <property type="match status" value="1"/>
</dbReference>
<dbReference type="EMBL" id="JADINC010000009">
    <property type="protein sequence ID" value="MBO8424933.1"/>
    <property type="molecule type" value="Genomic_DNA"/>
</dbReference>
<dbReference type="AlphaFoldDB" id="A0A9D9DEE4"/>
<sequence>MNDIIMYDVLILGSGPAGLTAALYCARGGKKTLVLGGDRLGGQTAGIAVLENYPGWAGSGMELSEFMKKQAEAFGAEIKFVSAKEIAGDAESAYNILCDDGNHYVGKTVIIATGASPRKLEIDGARELFGKGVSYCATCDGFFYNGMDVVVMGGGNSALNDALYLADIAKNVKIVYRKGAFTRAEAVLRNRVAERENIECLFNTDLKKIIKRDDDKLVITTTNDQEIICDGLFVAIGHEANTDYLSEDIRRDNMGRLIPSELPRGMYVAGDVQSEIKMQIATAVGTGCSAAMDAIAYLNQL</sequence>
<protein>
    <recommendedName>
        <fullName evidence="2">Thioredoxin reductase</fullName>
    </recommendedName>
</protein>
<keyword evidence="7" id="KW-0676">Redox-active center</keyword>
<organism evidence="9 10">
    <name type="scientific">Candidatus Enterousia avistercoris</name>
    <dbReference type="NCBI Taxonomy" id="2840788"/>
    <lineage>
        <taxon>Bacteria</taxon>
        <taxon>Pseudomonadati</taxon>
        <taxon>Pseudomonadota</taxon>
        <taxon>Alphaproteobacteria</taxon>
        <taxon>Candidatus Enterousia</taxon>
    </lineage>
</organism>
<evidence type="ECO:0000259" key="8">
    <source>
        <dbReference type="Pfam" id="PF07992"/>
    </source>
</evidence>
<dbReference type="SUPFAM" id="SSF51905">
    <property type="entry name" value="FAD/NAD(P)-binding domain"/>
    <property type="match status" value="1"/>
</dbReference>
<evidence type="ECO:0000256" key="3">
    <source>
        <dbReference type="ARBA" id="ARBA00022630"/>
    </source>
</evidence>
<evidence type="ECO:0000256" key="5">
    <source>
        <dbReference type="ARBA" id="ARBA00023002"/>
    </source>
</evidence>
<dbReference type="InterPro" id="IPR023753">
    <property type="entry name" value="FAD/NAD-binding_dom"/>
</dbReference>
<evidence type="ECO:0000256" key="2">
    <source>
        <dbReference type="ARBA" id="ARBA00018719"/>
    </source>
</evidence>
<dbReference type="InterPro" id="IPR050097">
    <property type="entry name" value="Ferredoxin-NADP_redctase_2"/>
</dbReference>
<dbReference type="InterPro" id="IPR008255">
    <property type="entry name" value="Pyr_nucl-diS_OxRdtase_2_AS"/>
</dbReference>
<evidence type="ECO:0000313" key="10">
    <source>
        <dbReference type="Proteomes" id="UP000823630"/>
    </source>
</evidence>
<gene>
    <name evidence="9" type="ORF">IAC69_00450</name>
</gene>
<dbReference type="GO" id="GO:0016668">
    <property type="term" value="F:oxidoreductase activity, acting on a sulfur group of donors, NAD(P) as acceptor"/>
    <property type="evidence" value="ECO:0007669"/>
    <property type="project" value="UniProtKB-ARBA"/>
</dbReference>
<dbReference type="InterPro" id="IPR036188">
    <property type="entry name" value="FAD/NAD-bd_sf"/>
</dbReference>
<reference evidence="9" key="1">
    <citation type="submission" date="2020-10" db="EMBL/GenBank/DDBJ databases">
        <authorList>
            <person name="Gilroy R."/>
        </authorList>
    </citation>
    <scope>NUCLEOTIDE SEQUENCE</scope>
    <source>
        <strain evidence="9">8207</strain>
    </source>
</reference>
<reference evidence="9" key="2">
    <citation type="journal article" date="2021" name="PeerJ">
        <title>Extensive microbial diversity within the chicken gut microbiome revealed by metagenomics and culture.</title>
        <authorList>
            <person name="Gilroy R."/>
            <person name="Ravi A."/>
            <person name="Getino M."/>
            <person name="Pursley I."/>
            <person name="Horton D.L."/>
            <person name="Alikhan N.F."/>
            <person name="Baker D."/>
            <person name="Gharbi K."/>
            <person name="Hall N."/>
            <person name="Watson M."/>
            <person name="Adriaenssens E.M."/>
            <person name="Foster-Nyarko E."/>
            <person name="Jarju S."/>
            <person name="Secka A."/>
            <person name="Antonio M."/>
            <person name="Oren A."/>
            <person name="Chaudhuri R.R."/>
            <person name="La Ragione R."/>
            <person name="Hildebrand F."/>
            <person name="Pallen M.J."/>
        </authorList>
    </citation>
    <scope>NUCLEOTIDE SEQUENCE</scope>
    <source>
        <strain evidence="9">8207</strain>
    </source>
</reference>
<keyword evidence="5" id="KW-0560">Oxidoreductase</keyword>
<comment type="caution">
    <text evidence="9">The sequence shown here is derived from an EMBL/GenBank/DDBJ whole genome shotgun (WGS) entry which is preliminary data.</text>
</comment>
<evidence type="ECO:0000256" key="1">
    <source>
        <dbReference type="ARBA" id="ARBA00009333"/>
    </source>
</evidence>
<feature type="domain" description="FAD/NAD(P)-binding" evidence="8">
    <location>
        <begin position="7"/>
        <end position="287"/>
    </location>
</feature>
<name>A0A9D9DEE4_9PROT</name>
<evidence type="ECO:0000256" key="4">
    <source>
        <dbReference type="ARBA" id="ARBA00022827"/>
    </source>
</evidence>
<accession>A0A9D9DEE4</accession>
<dbReference type="PRINTS" id="PR00368">
    <property type="entry name" value="FADPNR"/>
</dbReference>
<dbReference type="PRINTS" id="PR00469">
    <property type="entry name" value="PNDRDTASEII"/>
</dbReference>
<keyword evidence="4" id="KW-0274">FAD</keyword>
<comment type="similarity">
    <text evidence="1">Belongs to the class-II pyridine nucleotide-disulfide oxidoreductase family.</text>
</comment>
<keyword evidence="3" id="KW-0285">Flavoprotein</keyword>
<evidence type="ECO:0000313" key="9">
    <source>
        <dbReference type="EMBL" id="MBO8424933.1"/>
    </source>
</evidence>
<dbReference type="Pfam" id="PF07992">
    <property type="entry name" value="Pyr_redox_2"/>
    <property type="match status" value="1"/>
</dbReference>
<dbReference type="Proteomes" id="UP000823630">
    <property type="component" value="Unassembled WGS sequence"/>
</dbReference>
<evidence type="ECO:0000256" key="6">
    <source>
        <dbReference type="ARBA" id="ARBA00023157"/>
    </source>
</evidence>
<dbReference type="PROSITE" id="PS00573">
    <property type="entry name" value="PYRIDINE_REDOX_2"/>
    <property type="match status" value="1"/>
</dbReference>
<proteinExistence type="inferred from homology"/>
<evidence type="ECO:0000256" key="7">
    <source>
        <dbReference type="ARBA" id="ARBA00023284"/>
    </source>
</evidence>